<protein>
    <submittedName>
        <fullName evidence="2">Uncharacterized protein</fullName>
    </submittedName>
</protein>
<gene>
    <name evidence="2" type="ORF">E0L16_12380</name>
</gene>
<comment type="caution">
    <text evidence="2">The sequence shown here is derived from an EMBL/GenBank/DDBJ whole genome shotgun (WGS) entry which is preliminary data.</text>
</comment>
<name>A0AAE8QWC4_9ENTR</name>
<dbReference type="AlphaFoldDB" id="A0AAE8QWC4"/>
<organism evidence="2 3">
    <name type="scientific">Enterobacter quasihormaechei</name>
    <dbReference type="NCBI Taxonomy" id="2529382"/>
    <lineage>
        <taxon>Bacteria</taxon>
        <taxon>Pseudomonadati</taxon>
        <taxon>Pseudomonadota</taxon>
        <taxon>Gammaproteobacteria</taxon>
        <taxon>Enterobacterales</taxon>
        <taxon>Enterobacteriaceae</taxon>
        <taxon>Enterobacter</taxon>
    </lineage>
</organism>
<feature type="region of interest" description="Disordered" evidence="1">
    <location>
        <begin position="1"/>
        <end position="23"/>
    </location>
</feature>
<evidence type="ECO:0000313" key="3">
    <source>
        <dbReference type="Proteomes" id="UP000291623"/>
    </source>
</evidence>
<evidence type="ECO:0000256" key="1">
    <source>
        <dbReference type="SAM" id="MobiDB-lite"/>
    </source>
</evidence>
<proteinExistence type="predicted"/>
<evidence type="ECO:0000313" key="2">
    <source>
        <dbReference type="EMBL" id="TCB86737.1"/>
    </source>
</evidence>
<dbReference type="EMBL" id="SJON01000008">
    <property type="protein sequence ID" value="TCB86737.1"/>
    <property type="molecule type" value="Genomic_DNA"/>
</dbReference>
<reference evidence="2 3" key="1">
    <citation type="submission" date="2019-02" db="EMBL/GenBank/DDBJ databases">
        <title>The draft genome of Enterobacter spp. strains.</title>
        <authorList>
            <person name="Wang C."/>
            <person name="Feng Y."/>
            <person name="Zong Z."/>
        </authorList>
    </citation>
    <scope>NUCLEOTIDE SEQUENCE [LARGE SCALE GENOMIC DNA]</scope>
    <source>
        <strain evidence="2 3">WCHEQ120003</strain>
    </source>
</reference>
<accession>A0AAE8QWC4</accession>
<sequence length="74" mass="7953">MPGGAALTGPTNTVCKARRPGKAKPPPGFCFPADLTPYVDLHLIIHILPPWVILNHSMLPVSFPWALNTPITAD</sequence>
<dbReference type="Proteomes" id="UP000291623">
    <property type="component" value="Unassembled WGS sequence"/>
</dbReference>